<proteinExistence type="predicted"/>
<dbReference type="EMBL" id="CADCXW020000348">
    <property type="protein sequence ID" value="CAD1584205.1"/>
    <property type="molecule type" value="Genomic_DNA"/>
</dbReference>
<sequence>MKEGRVQDLSSGIFITPVTFENSSKDK</sequence>
<gene>
    <name evidence="1" type="ORF">BBRV_LOCUS125474</name>
</gene>
<reference evidence="1" key="1">
    <citation type="submission" date="2020-07" db="EMBL/GenBank/DDBJ databases">
        <authorList>
            <person name="Ferguson B K."/>
        </authorList>
    </citation>
    <scope>NUCLEOTIDE SEQUENCE</scope>
    <source>
        <strain evidence="1">L06</strain>
    </source>
</reference>
<name>A0A6V7M730_9HYME</name>
<dbReference type="AlphaFoldDB" id="A0A6V7M730"/>
<protein>
    <submittedName>
        <fullName evidence="1">Uncharacterized protein</fullName>
    </submittedName>
</protein>
<evidence type="ECO:0000313" key="1">
    <source>
        <dbReference type="EMBL" id="CAD1584205.1"/>
    </source>
</evidence>
<accession>A0A6V7M730</accession>
<organism evidence="1">
    <name type="scientific">Bracon brevicornis</name>
    <dbReference type="NCBI Taxonomy" id="1563983"/>
    <lineage>
        <taxon>Eukaryota</taxon>
        <taxon>Metazoa</taxon>
        <taxon>Ecdysozoa</taxon>
        <taxon>Arthropoda</taxon>
        <taxon>Hexapoda</taxon>
        <taxon>Insecta</taxon>
        <taxon>Pterygota</taxon>
        <taxon>Neoptera</taxon>
        <taxon>Endopterygota</taxon>
        <taxon>Hymenoptera</taxon>
        <taxon>Apocrita</taxon>
        <taxon>Ichneumonoidea</taxon>
        <taxon>Braconidae</taxon>
        <taxon>Braconinae</taxon>
        <taxon>Bracon</taxon>
    </lineage>
</organism>